<reference evidence="1 2" key="1">
    <citation type="journal article" date="2019" name="Sci. Rep.">
        <title>Orb-weaving spider Araneus ventricosus genome elucidates the spidroin gene catalogue.</title>
        <authorList>
            <person name="Kono N."/>
            <person name="Nakamura H."/>
            <person name="Ohtoshi R."/>
            <person name="Moran D.A.P."/>
            <person name="Shinohara A."/>
            <person name="Yoshida Y."/>
            <person name="Fujiwara M."/>
            <person name="Mori M."/>
            <person name="Tomita M."/>
            <person name="Arakawa K."/>
        </authorList>
    </citation>
    <scope>NUCLEOTIDE SEQUENCE [LARGE SCALE GENOMIC DNA]</scope>
</reference>
<accession>A0A4Y2E7H0</accession>
<dbReference type="Proteomes" id="UP000499080">
    <property type="component" value="Unassembled WGS sequence"/>
</dbReference>
<comment type="caution">
    <text evidence="1">The sequence shown here is derived from an EMBL/GenBank/DDBJ whole genome shotgun (WGS) entry which is preliminary data.</text>
</comment>
<gene>
    <name evidence="1" type="ORF">AVEN_22566-2_1</name>
</gene>
<feature type="non-terminal residue" evidence="1">
    <location>
        <position position="1"/>
    </location>
</feature>
<evidence type="ECO:0000313" key="2">
    <source>
        <dbReference type="Proteomes" id="UP000499080"/>
    </source>
</evidence>
<sequence>YHSMVSDELDHSHSVGNDFTSKHYGSLGIFDLHKSKSPFLNPGVWQLLRFRIF</sequence>
<name>A0A4Y2E7H0_ARAVE</name>
<proteinExistence type="predicted"/>
<dbReference type="AlphaFoldDB" id="A0A4Y2E7H0"/>
<keyword evidence="2" id="KW-1185">Reference proteome</keyword>
<organism evidence="1 2">
    <name type="scientific">Araneus ventricosus</name>
    <name type="common">Orbweaver spider</name>
    <name type="synonym">Epeira ventricosa</name>
    <dbReference type="NCBI Taxonomy" id="182803"/>
    <lineage>
        <taxon>Eukaryota</taxon>
        <taxon>Metazoa</taxon>
        <taxon>Ecdysozoa</taxon>
        <taxon>Arthropoda</taxon>
        <taxon>Chelicerata</taxon>
        <taxon>Arachnida</taxon>
        <taxon>Araneae</taxon>
        <taxon>Araneomorphae</taxon>
        <taxon>Entelegynae</taxon>
        <taxon>Araneoidea</taxon>
        <taxon>Araneidae</taxon>
        <taxon>Araneus</taxon>
    </lineage>
</organism>
<protein>
    <submittedName>
        <fullName evidence="1">Uncharacterized protein</fullName>
    </submittedName>
</protein>
<evidence type="ECO:0000313" key="1">
    <source>
        <dbReference type="EMBL" id="GBM24229.1"/>
    </source>
</evidence>
<dbReference type="EMBL" id="BGPR01000514">
    <property type="protein sequence ID" value="GBM24229.1"/>
    <property type="molecule type" value="Genomic_DNA"/>
</dbReference>